<keyword evidence="1" id="KW-0001">2Fe-2S</keyword>
<dbReference type="OrthoDB" id="9802613at2"/>
<evidence type="ECO:0000256" key="3">
    <source>
        <dbReference type="ARBA" id="ARBA00023004"/>
    </source>
</evidence>
<keyword evidence="2" id="KW-0479">Metal-binding</keyword>
<dbReference type="AlphaFoldDB" id="A0A3Q9RPR2"/>
<dbReference type="Gene3D" id="2.102.10.10">
    <property type="entry name" value="Rieske [2Fe-2S] iron-sulphur domain"/>
    <property type="match status" value="1"/>
</dbReference>
<dbReference type="Pfam" id="PF00355">
    <property type="entry name" value="Rieske"/>
    <property type="match status" value="1"/>
</dbReference>
<dbReference type="InterPro" id="IPR036922">
    <property type="entry name" value="Rieske_2Fe-2S_sf"/>
</dbReference>
<dbReference type="GO" id="GO:0016705">
    <property type="term" value="F:oxidoreductase activity, acting on paired donors, with incorporation or reduction of molecular oxygen"/>
    <property type="evidence" value="ECO:0007669"/>
    <property type="project" value="UniProtKB-ARBA"/>
</dbReference>
<dbReference type="CDD" id="cd03528">
    <property type="entry name" value="Rieske_RO_ferredoxin"/>
    <property type="match status" value="1"/>
</dbReference>
<accession>A0A3Q9RPR2</accession>
<dbReference type="GO" id="GO:0051537">
    <property type="term" value="F:2 iron, 2 sulfur cluster binding"/>
    <property type="evidence" value="ECO:0007669"/>
    <property type="project" value="UniProtKB-KW"/>
</dbReference>
<dbReference type="RefSeq" id="WP_127761002.1">
    <property type="nucleotide sequence ID" value="NZ_CP026095.1"/>
</dbReference>
<evidence type="ECO:0000256" key="1">
    <source>
        <dbReference type="ARBA" id="ARBA00022714"/>
    </source>
</evidence>
<reference evidence="5 6" key="1">
    <citation type="submission" date="2018-01" db="EMBL/GenBank/DDBJ databases">
        <title>Bacillus asahii Genome sequencing and assembly.</title>
        <authorList>
            <person name="Jiang H."/>
            <person name="Feng Y."/>
            <person name="Zhao F."/>
            <person name="Lin X."/>
        </authorList>
    </citation>
    <scope>NUCLEOTIDE SEQUENCE [LARGE SCALE GENOMIC DNA]</scope>
    <source>
        <strain evidence="5 6">OM18</strain>
    </source>
</reference>
<evidence type="ECO:0000313" key="6">
    <source>
        <dbReference type="Proteomes" id="UP000283095"/>
    </source>
</evidence>
<dbReference type="GO" id="GO:0004497">
    <property type="term" value="F:monooxygenase activity"/>
    <property type="evidence" value="ECO:0007669"/>
    <property type="project" value="UniProtKB-ARBA"/>
</dbReference>
<organism evidence="5 6">
    <name type="scientific">Peribacillus asahii</name>
    <dbReference type="NCBI Taxonomy" id="228899"/>
    <lineage>
        <taxon>Bacteria</taxon>
        <taxon>Bacillati</taxon>
        <taxon>Bacillota</taxon>
        <taxon>Bacilli</taxon>
        <taxon>Bacillales</taxon>
        <taxon>Bacillaceae</taxon>
        <taxon>Peribacillus</taxon>
    </lineage>
</organism>
<gene>
    <name evidence="5" type="primary">hcaC</name>
    <name evidence="5" type="ORF">BAOM_3308</name>
</gene>
<dbReference type="EMBL" id="CP026095">
    <property type="protein sequence ID" value="AZV43917.1"/>
    <property type="molecule type" value="Genomic_DNA"/>
</dbReference>
<protein>
    <submittedName>
        <fullName evidence="5">(2Fe-2S)-binding protein</fullName>
    </submittedName>
</protein>
<dbReference type="InterPro" id="IPR017941">
    <property type="entry name" value="Rieske_2Fe-2S"/>
</dbReference>
<name>A0A3Q9RPR2_9BACI</name>
<evidence type="ECO:0000313" key="5">
    <source>
        <dbReference type="EMBL" id="AZV43917.1"/>
    </source>
</evidence>
<dbReference type="PROSITE" id="PS51296">
    <property type="entry name" value="RIESKE"/>
    <property type="match status" value="1"/>
</dbReference>
<dbReference type="GO" id="GO:0046872">
    <property type="term" value="F:metal ion binding"/>
    <property type="evidence" value="ECO:0007669"/>
    <property type="project" value="UniProtKB-KW"/>
</dbReference>
<evidence type="ECO:0000256" key="2">
    <source>
        <dbReference type="ARBA" id="ARBA00022723"/>
    </source>
</evidence>
<evidence type="ECO:0000256" key="4">
    <source>
        <dbReference type="ARBA" id="ARBA00023014"/>
    </source>
</evidence>
<sequence length="102" mass="11371">MAWIKVANTDDVKQVGDMKEINVSEQSLVLFKIEEGHFVTSNLCTHRKQYLTDGSVDGSAVNCPRHGGKFDIKTGEPLAGPCYTALETYPVDIRDDEVWINI</sequence>
<dbReference type="KEGG" id="pasa:BAOM_3308"/>
<keyword evidence="4" id="KW-0411">Iron-sulfur</keyword>
<dbReference type="Proteomes" id="UP000283095">
    <property type="component" value="Chromosome"/>
</dbReference>
<keyword evidence="3" id="KW-0408">Iron</keyword>
<dbReference type="SUPFAM" id="SSF50022">
    <property type="entry name" value="ISP domain"/>
    <property type="match status" value="1"/>
</dbReference>
<proteinExistence type="predicted"/>